<accession>A0A7T6XFX7</accession>
<proteinExistence type="predicted"/>
<dbReference type="RefSeq" id="XP_014532370.1">
    <property type="nucleotide sequence ID" value="XM_014676884.1"/>
</dbReference>
<protein>
    <submittedName>
        <fullName evidence="1">Zinc metallopeptidase, putative</fullName>
    </submittedName>
</protein>
<dbReference type="GO" id="GO:0016814">
    <property type="term" value="F:hydrolase activity, acting on carbon-nitrogen (but not peptide) bonds, in cyclic amidines"/>
    <property type="evidence" value="ECO:0007669"/>
    <property type="project" value="TreeGrafter"/>
</dbReference>
<dbReference type="PANTHER" id="PTHR32027">
    <property type="entry name" value="CYTOSINE DEAMINASE"/>
    <property type="match status" value="1"/>
</dbReference>
<dbReference type="Proteomes" id="UP000595662">
    <property type="component" value="Chromosome 1"/>
</dbReference>
<dbReference type="OMA" id="CDIRIVC"/>
<dbReference type="AlphaFoldDB" id="A0A7T6XFX7"/>
<reference evidence="1 2" key="1">
    <citation type="submission" date="2020-08" db="EMBL/GenBank/DDBJ databases">
        <title>The completed genome sequence of the pathogenic ascomycete fungus Penicillium digitatum.</title>
        <authorList>
            <person name="Wang M."/>
        </authorList>
    </citation>
    <scope>NUCLEOTIDE SEQUENCE [LARGE SCALE GENOMIC DNA]</scope>
    <source>
        <strain evidence="1 2">PdW03</strain>
    </source>
</reference>
<evidence type="ECO:0000313" key="1">
    <source>
        <dbReference type="EMBL" id="QQK40405.1"/>
    </source>
</evidence>
<organism evidence="1 2">
    <name type="scientific">Penicillium digitatum</name>
    <name type="common">Green mold</name>
    <dbReference type="NCBI Taxonomy" id="36651"/>
    <lineage>
        <taxon>Eukaryota</taxon>
        <taxon>Fungi</taxon>
        <taxon>Dikarya</taxon>
        <taxon>Ascomycota</taxon>
        <taxon>Pezizomycotina</taxon>
        <taxon>Eurotiomycetes</taxon>
        <taxon>Eurotiomycetidae</taxon>
        <taxon>Eurotiales</taxon>
        <taxon>Aspergillaceae</taxon>
        <taxon>Penicillium</taxon>
    </lineage>
</organism>
<dbReference type="InterPro" id="IPR052349">
    <property type="entry name" value="Metallo-hydrolase_Enzymes"/>
</dbReference>
<gene>
    <name evidence="1" type="ORF">Pdw03_3259</name>
</gene>
<dbReference type="KEGG" id="pdp:PDIP_82130"/>
<dbReference type="InterPro" id="IPR032466">
    <property type="entry name" value="Metal_Hydrolase"/>
</dbReference>
<dbReference type="PANTHER" id="PTHR32027:SF0">
    <property type="entry name" value="CYTOSINE DEAMINASE"/>
    <property type="match status" value="1"/>
</dbReference>
<name>A0A7T6XFX7_PENDI</name>
<evidence type="ECO:0000313" key="2">
    <source>
        <dbReference type="Proteomes" id="UP000595662"/>
    </source>
</evidence>
<dbReference type="SUPFAM" id="SSF51556">
    <property type="entry name" value="Metallo-dependent hydrolases"/>
    <property type="match status" value="1"/>
</dbReference>
<sequence length="235" mass="26627">MTTFVEVDHTVQLICLEAAVVLKHQWEDSCDIRIVCFAQDPIFCSEYGEQNMIYLETALDTYSQIGVIGTTPCVESSAEAAKQNIEWAIDRALQLNKHVDFHLDYSLDSNKETLVWHVLHTLKQRRWTARSTDKRVMLDHCTRLTLLTENEWAQLATEIHENELSVSFVDLPTSDMYMASPPGTSGDCQPPQNRPRGTLQVLEMIRKHNLDAVIGVNNVGNPFTPWGLPDPFSLA</sequence>
<dbReference type="VEuPathDB" id="FungiDB:PDIP_82130"/>
<dbReference type="GeneID" id="26236529"/>
<dbReference type="EMBL" id="CP060774">
    <property type="protein sequence ID" value="QQK40405.1"/>
    <property type="molecule type" value="Genomic_DNA"/>
</dbReference>
<dbReference type="Gene3D" id="3.20.20.140">
    <property type="entry name" value="Metal-dependent hydrolases"/>
    <property type="match status" value="1"/>
</dbReference>